<comment type="caution">
    <text evidence="10">The sequence shown here is derived from an EMBL/GenBank/DDBJ whole genome shotgun (WGS) entry which is preliminary data.</text>
</comment>
<dbReference type="Gene3D" id="1.10.287.470">
    <property type="entry name" value="Helix hairpin bin"/>
    <property type="match status" value="1"/>
</dbReference>
<comment type="similarity">
    <text evidence="2">Belongs to the membrane fusion protein (MFP) (TC 8.A.1) family.</text>
</comment>
<evidence type="ECO:0000313" key="10">
    <source>
        <dbReference type="EMBL" id="MDN3565884.1"/>
    </source>
</evidence>
<dbReference type="NCBIfam" id="TIGR01730">
    <property type="entry name" value="RND_mfp"/>
    <property type="match status" value="1"/>
</dbReference>
<dbReference type="Proteomes" id="UP001529369">
    <property type="component" value="Unassembled WGS sequence"/>
</dbReference>
<evidence type="ECO:0000313" key="11">
    <source>
        <dbReference type="Proteomes" id="UP001529369"/>
    </source>
</evidence>
<feature type="domain" description="Multidrug resistance protein MdtA-like alpha-helical hairpin" evidence="6">
    <location>
        <begin position="94"/>
        <end position="164"/>
    </location>
</feature>
<keyword evidence="11" id="KW-1185">Reference proteome</keyword>
<gene>
    <name evidence="10" type="ORF">QWZ14_16055</name>
</gene>
<reference evidence="11" key="1">
    <citation type="journal article" date="2019" name="Int. J. Syst. Evol. Microbiol.">
        <title>The Global Catalogue of Microorganisms (GCM) 10K type strain sequencing project: providing services to taxonomists for standard genome sequencing and annotation.</title>
        <authorList>
            <consortium name="The Broad Institute Genomics Platform"/>
            <consortium name="The Broad Institute Genome Sequencing Center for Infectious Disease"/>
            <person name="Wu L."/>
            <person name="Ma J."/>
        </authorList>
    </citation>
    <scope>NUCLEOTIDE SEQUENCE [LARGE SCALE GENOMIC DNA]</scope>
    <source>
        <strain evidence="11">CECT 7131</strain>
    </source>
</reference>
<evidence type="ECO:0000256" key="5">
    <source>
        <dbReference type="SAM" id="SignalP"/>
    </source>
</evidence>
<dbReference type="PANTHER" id="PTHR30158">
    <property type="entry name" value="ACRA/E-RELATED COMPONENT OF DRUG EFFLUX TRANSPORTER"/>
    <property type="match status" value="1"/>
</dbReference>
<evidence type="ECO:0000259" key="7">
    <source>
        <dbReference type="Pfam" id="PF25917"/>
    </source>
</evidence>
<dbReference type="Gene3D" id="2.40.30.170">
    <property type="match status" value="1"/>
</dbReference>
<evidence type="ECO:0000256" key="1">
    <source>
        <dbReference type="ARBA" id="ARBA00004196"/>
    </source>
</evidence>
<evidence type="ECO:0000256" key="2">
    <source>
        <dbReference type="ARBA" id="ARBA00009477"/>
    </source>
</evidence>
<evidence type="ECO:0000259" key="6">
    <source>
        <dbReference type="Pfam" id="PF25876"/>
    </source>
</evidence>
<feature type="region of interest" description="Disordered" evidence="4">
    <location>
        <begin position="357"/>
        <end position="399"/>
    </location>
</feature>
<dbReference type="Pfam" id="PF25876">
    <property type="entry name" value="HH_MFP_RND"/>
    <property type="match status" value="1"/>
</dbReference>
<feature type="domain" description="Multidrug resistance protein MdtA-like C-terminal permuted SH3" evidence="9">
    <location>
        <begin position="302"/>
        <end position="363"/>
    </location>
</feature>
<feature type="signal peptide" evidence="5">
    <location>
        <begin position="1"/>
        <end position="20"/>
    </location>
</feature>
<dbReference type="InterPro" id="IPR058626">
    <property type="entry name" value="MdtA-like_b-barrel"/>
</dbReference>
<dbReference type="Pfam" id="PF25917">
    <property type="entry name" value="BSH_RND"/>
    <property type="match status" value="1"/>
</dbReference>
<name>A0ABT8A7T9_9PROT</name>
<dbReference type="InterPro" id="IPR058625">
    <property type="entry name" value="MdtA-like_BSH"/>
</dbReference>
<dbReference type="SUPFAM" id="SSF111369">
    <property type="entry name" value="HlyD-like secretion proteins"/>
    <property type="match status" value="1"/>
</dbReference>
<dbReference type="PANTHER" id="PTHR30158:SF3">
    <property type="entry name" value="MULTIDRUG EFFLUX PUMP SUBUNIT ACRA-RELATED"/>
    <property type="match status" value="1"/>
</dbReference>
<comment type="subcellular location">
    <subcellularLocation>
        <location evidence="1">Cell envelope</location>
    </subcellularLocation>
</comment>
<evidence type="ECO:0000256" key="4">
    <source>
        <dbReference type="SAM" id="MobiDB-lite"/>
    </source>
</evidence>
<feature type="domain" description="Multidrug resistance protein MdtA-like beta-barrel" evidence="8">
    <location>
        <begin position="201"/>
        <end position="271"/>
    </location>
</feature>
<proteinExistence type="inferred from homology"/>
<dbReference type="RefSeq" id="WP_290317754.1">
    <property type="nucleotide sequence ID" value="NZ_JAUFPN010000153.1"/>
</dbReference>
<feature type="chain" id="PRO_5046116137" evidence="5">
    <location>
        <begin position="21"/>
        <end position="399"/>
    </location>
</feature>
<dbReference type="Pfam" id="PF25967">
    <property type="entry name" value="RND-MFP_C"/>
    <property type="match status" value="1"/>
</dbReference>
<keyword evidence="3" id="KW-0175">Coiled coil</keyword>
<organism evidence="10 11">
    <name type="scientific">Paeniroseomonas aquatica</name>
    <dbReference type="NCBI Taxonomy" id="373043"/>
    <lineage>
        <taxon>Bacteria</taxon>
        <taxon>Pseudomonadati</taxon>
        <taxon>Pseudomonadota</taxon>
        <taxon>Alphaproteobacteria</taxon>
        <taxon>Acetobacterales</taxon>
        <taxon>Acetobacteraceae</taxon>
        <taxon>Paeniroseomonas</taxon>
    </lineage>
</organism>
<evidence type="ECO:0000256" key="3">
    <source>
        <dbReference type="SAM" id="Coils"/>
    </source>
</evidence>
<dbReference type="Gene3D" id="2.40.50.100">
    <property type="match status" value="1"/>
</dbReference>
<dbReference type="EMBL" id="JAUFPN010000153">
    <property type="protein sequence ID" value="MDN3565884.1"/>
    <property type="molecule type" value="Genomic_DNA"/>
</dbReference>
<dbReference type="Gene3D" id="2.40.420.20">
    <property type="match status" value="1"/>
</dbReference>
<sequence length="399" mass="41789">MRRLTAALLVTLLGAAPALAQFGPQGPPAVGVMTAARQPVTESTDFTGRIEAVNRVDIRARVTGFLQERTFQEGQEVKAGDVLFRIERPPFEAQLEQARANVASAQATLENARVALARARELQSTGAGTRVALDNAQAQERTANATLLGAQAAVRVADINLGYTDILSPIDGKIGRASLTPGNVVSPTLTEPLATIVSQDPMRVAFTVSSRAAGELQARYESRGGPSAVVVRVRLSDGRPYPQAGRIEFIDTQVDRNTDSLLIRALIPNPRREGVQAGAAGDRALIDGQFVTVTVEGNEPVQAIVLPRAAVLQDQGGNYVLAVDAEKKAQRKPVRLGRTIGDQVVVEDGLAGGEQVISEGLQRVRPGQEVNPAPAGAPPPGARPPGAPASPPAPAGRAG</sequence>
<dbReference type="Pfam" id="PF25944">
    <property type="entry name" value="Beta-barrel_RND"/>
    <property type="match status" value="1"/>
</dbReference>
<dbReference type="InterPro" id="IPR006143">
    <property type="entry name" value="RND_pump_MFP"/>
</dbReference>
<keyword evidence="5" id="KW-0732">Signal</keyword>
<feature type="coiled-coil region" evidence="3">
    <location>
        <begin position="95"/>
        <end position="122"/>
    </location>
</feature>
<protein>
    <submittedName>
        <fullName evidence="10">Efflux RND transporter periplasmic adaptor subunit</fullName>
    </submittedName>
</protein>
<dbReference type="InterPro" id="IPR058627">
    <property type="entry name" value="MdtA-like_C"/>
</dbReference>
<evidence type="ECO:0000259" key="8">
    <source>
        <dbReference type="Pfam" id="PF25944"/>
    </source>
</evidence>
<feature type="compositionally biased region" description="Pro residues" evidence="4">
    <location>
        <begin position="375"/>
        <end position="399"/>
    </location>
</feature>
<evidence type="ECO:0000259" key="9">
    <source>
        <dbReference type="Pfam" id="PF25967"/>
    </source>
</evidence>
<dbReference type="InterPro" id="IPR058624">
    <property type="entry name" value="MdtA-like_HH"/>
</dbReference>
<accession>A0ABT8A7T9</accession>
<feature type="domain" description="Multidrug resistance protein MdtA-like barrel-sandwich hybrid" evidence="7">
    <location>
        <begin position="54"/>
        <end position="196"/>
    </location>
</feature>